<dbReference type="InterPro" id="IPR042240">
    <property type="entry name" value="CHASE_sf"/>
</dbReference>
<dbReference type="InterPro" id="IPR036890">
    <property type="entry name" value="HATPase_C_sf"/>
</dbReference>
<dbReference type="PANTHER" id="PTHR43304">
    <property type="entry name" value="PHYTOCHROME-LIKE PROTEIN CPH1"/>
    <property type="match status" value="1"/>
</dbReference>
<dbReference type="Pfam" id="PF03924">
    <property type="entry name" value="CHASE"/>
    <property type="match status" value="1"/>
</dbReference>
<keyword evidence="9 10" id="KW-0472">Membrane</keyword>
<dbReference type="PROSITE" id="PS50113">
    <property type="entry name" value="PAC"/>
    <property type="match status" value="1"/>
</dbReference>
<dbReference type="InterPro" id="IPR004358">
    <property type="entry name" value="Sig_transdc_His_kin-like_C"/>
</dbReference>
<dbReference type="Gene3D" id="3.30.450.350">
    <property type="entry name" value="CHASE domain"/>
    <property type="match status" value="1"/>
</dbReference>
<dbReference type="SMART" id="SM00387">
    <property type="entry name" value="HATPase_c"/>
    <property type="match status" value="1"/>
</dbReference>
<keyword evidence="5 15" id="KW-0808">Transferase</keyword>
<dbReference type="EC" id="2.7.13.3" evidence="3"/>
<reference evidence="15 16" key="1">
    <citation type="submission" date="2018-06" db="EMBL/GenBank/DDBJ databases">
        <authorList>
            <consortium name="Pathogen Informatics"/>
            <person name="Doyle S."/>
        </authorList>
    </citation>
    <scope>NUCLEOTIDE SEQUENCE [LARGE SCALE GENOMIC DNA]</scope>
    <source>
        <strain evidence="15 16">NCTC10738</strain>
    </source>
</reference>
<dbReference type="Gene3D" id="3.30.450.20">
    <property type="entry name" value="PAS domain"/>
    <property type="match status" value="1"/>
</dbReference>
<evidence type="ECO:0000256" key="5">
    <source>
        <dbReference type="ARBA" id="ARBA00022679"/>
    </source>
</evidence>
<evidence type="ECO:0000256" key="9">
    <source>
        <dbReference type="ARBA" id="ARBA00023136"/>
    </source>
</evidence>
<accession>A0A379Z8A3</accession>
<dbReference type="PANTHER" id="PTHR43304:SF1">
    <property type="entry name" value="PAC DOMAIN-CONTAINING PROTEIN"/>
    <property type="match status" value="1"/>
</dbReference>
<organism evidence="15 16">
    <name type="scientific">Shewanella algae</name>
    <dbReference type="NCBI Taxonomy" id="38313"/>
    <lineage>
        <taxon>Bacteria</taxon>
        <taxon>Pseudomonadati</taxon>
        <taxon>Pseudomonadota</taxon>
        <taxon>Gammaproteobacteria</taxon>
        <taxon>Alteromonadales</taxon>
        <taxon>Shewanellaceae</taxon>
        <taxon>Shewanella</taxon>
    </lineage>
</organism>
<dbReference type="NCBIfam" id="TIGR00229">
    <property type="entry name" value="sensory_box"/>
    <property type="match status" value="1"/>
</dbReference>
<dbReference type="InterPro" id="IPR035965">
    <property type="entry name" value="PAS-like_dom_sf"/>
</dbReference>
<feature type="domain" description="Histidine kinase" evidence="11">
    <location>
        <begin position="497"/>
        <end position="707"/>
    </location>
</feature>
<dbReference type="Proteomes" id="UP000254069">
    <property type="component" value="Unassembled WGS sequence"/>
</dbReference>
<evidence type="ECO:0000259" key="11">
    <source>
        <dbReference type="PROSITE" id="PS50109"/>
    </source>
</evidence>
<dbReference type="EMBL" id="UGYO01000001">
    <property type="protein sequence ID" value="SUI56208.1"/>
    <property type="molecule type" value="Genomic_DNA"/>
</dbReference>
<evidence type="ECO:0000313" key="16">
    <source>
        <dbReference type="Proteomes" id="UP000254069"/>
    </source>
</evidence>
<evidence type="ECO:0000313" key="15">
    <source>
        <dbReference type="EMBL" id="SUI56208.1"/>
    </source>
</evidence>
<dbReference type="SUPFAM" id="SSF55874">
    <property type="entry name" value="ATPase domain of HSP90 chaperone/DNA topoisomerase II/histidine kinase"/>
    <property type="match status" value="1"/>
</dbReference>
<dbReference type="PROSITE" id="PS50109">
    <property type="entry name" value="HIS_KIN"/>
    <property type="match status" value="1"/>
</dbReference>
<evidence type="ECO:0000256" key="4">
    <source>
        <dbReference type="ARBA" id="ARBA00022553"/>
    </source>
</evidence>
<evidence type="ECO:0000256" key="1">
    <source>
        <dbReference type="ARBA" id="ARBA00000085"/>
    </source>
</evidence>
<evidence type="ECO:0000259" key="13">
    <source>
        <dbReference type="PROSITE" id="PS50113"/>
    </source>
</evidence>
<dbReference type="AlphaFoldDB" id="A0A379Z8A3"/>
<keyword evidence="4" id="KW-0597">Phosphoprotein</keyword>
<comment type="catalytic activity">
    <reaction evidence="1">
        <text>ATP + protein L-histidine = ADP + protein N-phospho-L-histidine.</text>
        <dbReference type="EC" id="2.7.13.3"/>
    </reaction>
</comment>
<dbReference type="InterPro" id="IPR003661">
    <property type="entry name" value="HisK_dim/P_dom"/>
</dbReference>
<dbReference type="SUPFAM" id="SSF55785">
    <property type="entry name" value="PYP-like sensor domain (PAS domain)"/>
    <property type="match status" value="1"/>
</dbReference>
<dbReference type="Gene3D" id="3.30.565.10">
    <property type="entry name" value="Histidine kinase-like ATPase, C-terminal domain"/>
    <property type="match status" value="1"/>
</dbReference>
<evidence type="ECO:0000256" key="6">
    <source>
        <dbReference type="ARBA" id="ARBA00022692"/>
    </source>
</evidence>
<dbReference type="GO" id="GO:0016020">
    <property type="term" value="C:membrane"/>
    <property type="evidence" value="ECO:0007669"/>
    <property type="project" value="UniProtKB-SubCell"/>
</dbReference>
<dbReference type="PROSITE" id="PS50112">
    <property type="entry name" value="PAS"/>
    <property type="match status" value="1"/>
</dbReference>
<feature type="domain" description="CHASE" evidence="14">
    <location>
        <begin position="86"/>
        <end position="298"/>
    </location>
</feature>
<dbReference type="Pfam" id="PF00989">
    <property type="entry name" value="PAS"/>
    <property type="match status" value="1"/>
</dbReference>
<dbReference type="PROSITE" id="PS50839">
    <property type="entry name" value="CHASE"/>
    <property type="match status" value="1"/>
</dbReference>
<dbReference type="InterPro" id="IPR005467">
    <property type="entry name" value="His_kinase_dom"/>
</dbReference>
<sequence>MIQDDRLTASSSPAKSFGFSTPASVWLIMLVALLFTCLGWYLFNQYAEQRGRERFEYQAMLVKDAIRDRLLTYEQVLRGGVGLFMASDGVTREEWHEYVTNAKMESFYPGIQGIGYSVILHPEQLAAHEAAIRAEGFDEYRVYPSGERDTYQAIIYLEPFDWRNRRAFGYDMYSEPTRREAIDRAINTGEAAISGKITLVQETQQDIQAGFLMYLALYDESAAGPKAAKGVVYAAFRMNNLMQGILADKFPSLILQVFDGDTASDTSLLYSTEEEGQATKTYNHVLPLKVGGHQWLLKIGADKSFVSETEKLQSKLMLGIGVLFIMVLFYFLLNNARARYQEGLLANEILANEKRFRLVIEASPSALIMVDGHGLITLVNAHTEQLFGYARDELLGRSVNILLPESLHKSHNRHMGGYLQQPIAKNMSQRDDLFGRAKDGSLVAVEVGLTPIHFTNGQSILATINDVSDRKRIEAEKARHTEELEKINRELDSFAYIASHDLKSPLRGIEQLSEWLAEDLSDNSSEQVQKYLRLIKSRVQRMVLLLDGLLTFSRIGRVDTELTEVHSKQLVQDTFSLVAPPTGFKLTILSDMPLLTTARVPLELVFRNLFSNAIKHHDKGEGVLSVSSERQGDYYCFCVTDDGPGIAAKFHHKIFAIFQTLKPRDEVEGSGLGLSLVKKSVENMGGKIWVKSEGRGCSFYFTWPAHFKEES</sequence>
<evidence type="ECO:0000256" key="8">
    <source>
        <dbReference type="ARBA" id="ARBA00022989"/>
    </source>
</evidence>
<dbReference type="InterPro" id="IPR006189">
    <property type="entry name" value="CHASE_dom"/>
</dbReference>
<dbReference type="InterPro" id="IPR052162">
    <property type="entry name" value="Sensor_kinase/Photoreceptor"/>
</dbReference>
<dbReference type="Gene3D" id="1.10.287.130">
    <property type="match status" value="1"/>
</dbReference>
<evidence type="ECO:0000256" key="2">
    <source>
        <dbReference type="ARBA" id="ARBA00004370"/>
    </source>
</evidence>
<keyword evidence="16" id="KW-1185">Reference proteome</keyword>
<evidence type="ECO:0000259" key="12">
    <source>
        <dbReference type="PROSITE" id="PS50112"/>
    </source>
</evidence>
<dbReference type="PRINTS" id="PR00344">
    <property type="entry name" value="BCTRLSENSOR"/>
</dbReference>
<dbReference type="SMART" id="SM00091">
    <property type="entry name" value="PAS"/>
    <property type="match status" value="1"/>
</dbReference>
<feature type="transmembrane region" description="Helical" evidence="10">
    <location>
        <begin position="316"/>
        <end position="333"/>
    </location>
</feature>
<dbReference type="InterPro" id="IPR000700">
    <property type="entry name" value="PAS-assoc_C"/>
</dbReference>
<dbReference type="Pfam" id="PF00512">
    <property type="entry name" value="HisKA"/>
    <property type="match status" value="1"/>
</dbReference>
<dbReference type="GO" id="GO:0000155">
    <property type="term" value="F:phosphorelay sensor kinase activity"/>
    <property type="evidence" value="ECO:0007669"/>
    <property type="project" value="InterPro"/>
</dbReference>
<dbReference type="CDD" id="cd00082">
    <property type="entry name" value="HisKA"/>
    <property type="match status" value="1"/>
</dbReference>
<keyword evidence="6 10" id="KW-0812">Transmembrane</keyword>
<dbReference type="InterPro" id="IPR000014">
    <property type="entry name" value="PAS"/>
</dbReference>
<evidence type="ECO:0000256" key="3">
    <source>
        <dbReference type="ARBA" id="ARBA00012438"/>
    </source>
</evidence>
<name>A0A379Z8A3_9GAMM</name>
<dbReference type="SUPFAM" id="SSF47384">
    <property type="entry name" value="Homodimeric domain of signal transducing histidine kinase"/>
    <property type="match status" value="1"/>
</dbReference>
<dbReference type="SMART" id="SM00388">
    <property type="entry name" value="HisKA"/>
    <property type="match status" value="1"/>
</dbReference>
<dbReference type="InterPro" id="IPR036097">
    <property type="entry name" value="HisK_dim/P_sf"/>
</dbReference>
<protein>
    <recommendedName>
        <fullName evidence="3">histidine kinase</fullName>
        <ecNumber evidence="3">2.7.13.3</ecNumber>
    </recommendedName>
</protein>
<feature type="domain" description="PAS" evidence="12">
    <location>
        <begin position="352"/>
        <end position="426"/>
    </location>
</feature>
<comment type="subcellular location">
    <subcellularLocation>
        <location evidence="2">Membrane</location>
    </subcellularLocation>
</comment>
<evidence type="ECO:0000256" key="10">
    <source>
        <dbReference type="SAM" id="Phobius"/>
    </source>
</evidence>
<dbReference type="SMART" id="SM01079">
    <property type="entry name" value="CHASE"/>
    <property type="match status" value="1"/>
</dbReference>
<keyword evidence="7" id="KW-0418">Kinase</keyword>
<feature type="domain" description="PAC" evidence="13">
    <location>
        <begin position="428"/>
        <end position="479"/>
    </location>
</feature>
<proteinExistence type="predicted"/>
<keyword evidence="8 10" id="KW-1133">Transmembrane helix</keyword>
<dbReference type="RefSeq" id="WP_243880255.1">
    <property type="nucleotide sequence ID" value="NZ_JADZHC010000011.1"/>
</dbReference>
<evidence type="ECO:0000259" key="14">
    <source>
        <dbReference type="PROSITE" id="PS50839"/>
    </source>
</evidence>
<dbReference type="InterPro" id="IPR013767">
    <property type="entry name" value="PAS_fold"/>
</dbReference>
<dbReference type="InterPro" id="IPR003594">
    <property type="entry name" value="HATPase_dom"/>
</dbReference>
<feature type="transmembrane region" description="Helical" evidence="10">
    <location>
        <begin position="23"/>
        <end position="43"/>
    </location>
</feature>
<dbReference type="GO" id="GO:0006355">
    <property type="term" value="P:regulation of DNA-templated transcription"/>
    <property type="evidence" value="ECO:0007669"/>
    <property type="project" value="InterPro"/>
</dbReference>
<dbReference type="Pfam" id="PF02518">
    <property type="entry name" value="HATPase_c"/>
    <property type="match status" value="1"/>
</dbReference>
<dbReference type="CDD" id="cd00130">
    <property type="entry name" value="PAS"/>
    <property type="match status" value="1"/>
</dbReference>
<evidence type="ECO:0000256" key="7">
    <source>
        <dbReference type="ARBA" id="ARBA00022777"/>
    </source>
</evidence>
<gene>
    <name evidence="15" type="primary">cph1</name>
    <name evidence="15" type="ORF">NCTC10738_01088</name>
</gene>